<dbReference type="InterPro" id="IPR051799">
    <property type="entry name" value="NADH_flavin_oxidoreductase"/>
</dbReference>
<keyword evidence="1" id="KW-0285">Flavoprotein</keyword>
<dbReference type="GO" id="GO:0010181">
    <property type="term" value="F:FMN binding"/>
    <property type="evidence" value="ECO:0007669"/>
    <property type="project" value="InterPro"/>
</dbReference>
<dbReference type="PANTHER" id="PTHR43656:SF2">
    <property type="entry name" value="BINDING OXIDOREDUCTASE, PUTATIVE (AFU_ORTHOLOGUE AFUA_2G08260)-RELATED"/>
    <property type="match status" value="1"/>
</dbReference>
<organism evidence="4 5">
    <name type="scientific">Mycoplasma putrefaciens (strain ATCC 15718 / NCTC 10155 / C30 KS-1 / KS-1)</name>
    <dbReference type="NCBI Taxonomy" id="743965"/>
    <lineage>
        <taxon>Bacteria</taxon>
        <taxon>Bacillati</taxon>
        <taxon>Mycoplasmatota</taxon>
        <taxon>Mollicutes</taxon>
        <taxon>Mycoplasmataceae</taxon>
        <taxon>Mycoplasma</taxon>
    </lineage>
</organism>
<dbReference type="SUPFAM" id="SSF51395">
    <property type="entry name" value="FMN-linked oxidoreductases"/>
    <property type="match status" value="1"/>
</dbReference>
<evidence type="ECO:0000256" key="1">
    <source>
        <dbReference type="ARBA" id="ARBA00022630"/>
    </source>
</evidence>
<dbReference type="GO" id="GO:0016491">
    <property type="term" value="F:oxidoreductase activity"/>
    <property type="evidence" value="ECO:0007669"/>
    <property type="project" value="UniProtKB-KW"/>
</dbReference>
<dbReference type="AlphaFoldDB" id="A0A7U4E968"/>
<keyword evidence="2" id="KW-0560">Oxidoreductase</keyword>
<evidence type="ECO:0000256" key="2">
    <source>
        <dbReference type="ARBA" id="ARBA00023002"/>
    </source>
</evidence>
<dbReference type="InterPro" id="IPR013785">
    <property type="entry name" value="Aldolase_TIM"/>
</dbReference>
<dbReference type="KEGG" id="mpf:MPUT_0113"/>
<dbReference type="Gene3D" id="3.20.20.70">
    <property type="entry name" value="Aldolase class I"/>
    <property type="match status" value="1"/>
</dbReference>
<accession>A0A7U4E968</accession>
<dbReference type="InterPro" id="IPR001155">
    <property type="entry name" value="OxRdtase_FMN_N"/>
</dbReference>
<dbReference type="EMBL" id="CP003021">
    <property type="protein sequence ID" value="AEM68517.1"/>
    <property type="molecule type" value="Genomic_DNA"/>
</dbReference>
<protein>
    <submittedName>
        <fullName evidence="4">NADH:flavin oxidoreductase/NADH oxidase family protein</fullName>
    </submittedName>
</protein>
<feature type="domain" description="NADH:flavin oxidoreductase/NADH oxidase N-terminal" evidence="3">
    <location>
        <begin position="6"/>
        <end position="342"/>
    </location>
</feature>
<evidence type="ECO:0000313" key="4">
    <source>
        <dbReference type="EMBL" id="AEM68517.1"/>
    </source>
</evidence>
<proteinExistence type="predicted"/>
<name>A0A7U4E968_MYCPK</name>
<dbReference type="Proteomes" id="UP000008907">
    <property type="component" value="Chromosome"/>
</dbReference>
<evidence type="ECO:0000313" key="5">
    <source>
        <dbReference type="Proteomes" id="UP000008907"/>
    </source>
</evidence>
<reference evidence="4 5" key="1">
    <citation type="journal article" date="2011" name="J. Bacteriol.">
        <title>Genome Sequence of Mycoplasma putrefaciens Type Strain KS1.</title>
        <authorList>
            <person name="Calcutt M.J."/>
            <person name="Foecking M.F."/>
        </authorList>
    </citation>
    <scope>NUCLEOTIDE SEQUENCE [LARGE SCALE GENOMIC DNA]</scope>
    <source>
        <strain evidence="5">ATCC 15718 / NCTC 10155 / C30 KS-1 / KS-1</strain>
    </source>
</reference>
<gene>
    <name evidence="4" type="ordered locus">MPUT_0113</name>
</gene>
<dbReference type="RefSeq" id="WP_014034873.1">
    <property type="nucleotide sequence ID" value="NC_015946.1"/>
</dbReference>
<sequence>MKQYKKLFESFNLNGFNLKNRFVLSPMTLSFADQNGNVTDQELAYANRRKNSASLQITGGVYFDQFGQLFEYGISAATDDHIDSLKQLYQAMKTDSNCVVLQLAHAGKFSKASLKKYGYLYGPSYEKNHFPVDHEVFELSETQIQEIIESYADASLRAIKAGFDGIEISMAQRLLIQTFFSQHVNKRTDRYSSDNFKNRSRLCLEIFTKVRQIIDQYAPKNFILGFRATPEETYGAVLGYSIIDFFQLVDLLIERTNISYLAIASWGHDIYLNKIRSDCQFKNQLANKVIYQKYQNKLPIISSGGINSPDKCLEALKYCDLIGLSSVFVADPEFVEKIRTNRLAEINLAVKSEQLTDLCIPKSSFKDIVNMFSYCQTIPDQTIKTFKDNLKK</sequence>
<dbReference type="Pfam" id="PF00724">
    <property type="entry name" value="Oxidored_FMN"/>
    <property type="match status" value="1"/>
</dbReference>
<evidence type="ECO:0000259" key="3">
    <source>
        <dbReference type="Pfam" id="PF00724"/>
    </source>
</evidence>
<dbReference type="PANTHER" id="PTHR43656">
    <property type="entry name" value="BINDING OXIDOREDUCTASE, PUTATIVE (AFU_ORTHOLOGUE AFUA_2G08260)-RELATED"/>
    <property type="match status" value="1"/>
</dbReference>
<dbReference type="CDD" id="cd04735">
    <property type="entry name" value="OYE_like_4_FMN"/>
    <property type="match status" value="1"/>
</dbReference>